<accession>A0A9I9EB89</accession>
<organism evidence="1">
    <name type="scientific">Cucumis melo</name>
    <name type="common">Muskmelon</name>
    <dbReference type="NCBI Taxonomy" id="3656"/>
    <lineage>
        <taxon>Eukaryota</taxon>
        <taxon>Viridiplantae</taxon>
        <taxon>Streptophyta</taxon>
        <taxon>Embryophyta</taxon>
        <taxon>Tracheophyta</taxon>
        <taxon>Spermatophyta</taxon>
        <taxon>Magnoliopsida</taxon>
        <taxon>eudicotyledons</taxon>
        <taxon>Gunneridae</taxon>
        <taxon>Pentapetalae</taxon>
        <taxon>rosids</taxon>
        <taxon>fabids</taxon>
        <taxon>Cucurbitales</taxon>
        <taxon>Cucurbitaceae</taxon>
        <taxon>Benincaseae</taxon>
        <taxon>Cucumis</taxon>
    </lineage>
</organism>
<dbReference type="EnsemblPlants" id="MELO3C031184.2.1">
    <property type="protein sequence ID" value="MELO3C031184.2.1"/>
    <property type="gene ID" value="MELO3C031184.2"/>
</dbReference>
<proteinExistence type="predicted"/>
<reference evidence="1" key="1">
    <citation type="submission" date="2023-03" db="UniProtKB">
        <authorList>
            <consortium name="EnsemblPlants"/>
        </authorList>
    </citation>
    <scope>IDENTIFICATION</scope>
</reference>
<sequence length="148" mass="16463">MDNGPLMMQLVGISLRAWPKQVAAFTIIFSNKNGPFRHFMDQDGEKSNTGFQVLNGVSANFHIYLVKTSYSLSPLTSSTGTASPISLKSSSVSFTSNDSMLLSRIRRKDINTHLGWEQYQSPDGAAKLKPTELWYNHASQLDLQAFCK</sequence>
<protein>
    <submittedName>
        <fullName evidence="1">Uncharacterized protein</fullName>
    </submittedName>
</protein>
<evidence type="ECO:0000313" key="1">
    <source>
        <dbReference type="EnsemblPlants" id="MELO3C031184.2.1"/>
    </source>
</evidence>
<name>A0A9I9EB89_CUCME</name>
<dbReference type="Gramene" id="MELO3C031184.2.1">
    <property type="protein sequence ID" value="MELO3C031184.2.1"/>
    <property type="gene ID" value="MELO3C031184.2"/>
</dbReference>
<dbReference type="AlphaFoldDB" id="A0A9I9EB89"/>